<dbReference type="Proteomes" id="UP001066276">
    <property type="component" value="Chromosome 5"/>
</dbReference>
<feature type="region of interest" description="Disordered" evidence="1">
    <location>
        <begin position="1"/>
        <end position="187"/>
    </location>
</feature>
<proteinExistence type="predicted"/>
<keyword evidence="3" id="KW-1185">Reference proteome</keyword>
<comment type="caution">
    <text evidence="2">The sequence shown here is derived from an EMBL/GenBank/DDBJ whole genome shotgun (WGS) entry which is preliminary data.</text>
</comment>
<sequence>MGEEQGHRARRHRETPKNLKENEAKMCRDGPNRTPTQDCEKPRKHNRNTGDWKQRECHPCPQGKSSSQQSTIEERLYTNVEQNPYTTEGGPEKGAPKGHHRKWQEKQNPDTPASNNQVQEGESAPLEPEGKEGRHIETYGPTPHRVQCNNEGGMGTTTNKSKGSTPGTTTGKGKAREHAAQTSVTTV</sequence>
<feature type="compositionally biased region" description="Low complexity" evidence="1">
    <location>
        <begin position="156"/>
        <end position="172"/>
    </location>
</feature>
<dbReference type="AlphaFoldDB" id="A0AAV7R9A6"/>
<dbReference type="EMBL" id="JANPWB010000009">
    <property type="protein sequence ID" value="KAJ1148680.1"/>
    <property type="molecule type" value="Genomic_DNA"/>
</dbReference>
<evidence type="ECO:0000256" key="1">
    <source>
        <dbReference type="SAM" id="MobiDB-lite"/>
    </source>
</evidence>
<feature type="compositionally biased region" description="Basic and acidic residues" evidence="1">
    <location>
        <begin position="128"/>
        <end position="137"/>
    </location>
</feature>
<name>A0AAV7R9A6_PLEWA</name>
<reference evidence="2" key="1">
    <citation type="journal article" date="2022" name="bioRxiv">
        <title>Sequencing and chromosome-scale assembly of the giantPleurodeles waltlgenome.</title>
        <authorList>
            <person name="Brown T."/>
            <person name="Elewa A."/>
            <person name="Iarovenko S."/>
            <person name="Subramanian E."/>
            <person name="Araus A.J."/>
            <person name="Petzold A."/>
            <person name="Susuki M."/>
            <person name="Suzuki K.-i.T."/>
            <person name="Hayashi T."/>
            <person name="Toyoda A."/>
            <person name="Oliveira C."/>
            <person name="Osipova E."/>
            <person name="Leigh N.D."/>
            <person name="Simon A."/>
            <person name="Yun M.H."/>
        </authorList>
    </citation>
    <scope>NUCLEOTIDE SEQUENCE</scope>
    <source>
        <strain evidence="2">20211129_DDA</strain>
        <tissue evidence="2">Liver</tissue>
    </source>
</reference>
<organism evidence="2 3">
    <name type="scientific">Pleurodeles waltl</name>
    <name type="common">Iberian ribbed newt</name>
    <dbReference type="NCBI Taxonomy" id="8319"/>
    <lineage>
        <taxon>Eukaryota</taxon>
        <taxon>Metazoa</taxon>
        <taxon>Chordata</taxon>
        <taxon>Craniata</taxon>
        <taxon>Vertebrata</taxon>
        <taxon>Euteleostomi</taxon>
        <taxon>Amphibia</taxon>
        <taxon>Batrachia</taxon>
        <taxon>Caudata</taxon>
        <taxon>Salamandroidea</taxon>
        <taxon>Salamandridae</taxon>
        <taxon>Pleurodelinae</taxon>
        <taxon>Pleurodeles</taxon>
    </lineage>
</organism>
<evidence type="ECO:0000313" key="2">
    <source>
        <dbReference type="EMBL" id="KAJ1148680.1"/>
    </source>
</evidence>
<gene>
    <name evidence="2" type="ORF">NDU88_001508</name>
</gene>
<feature type="compositionally biased region" description="Basic and acidic residues" evidence="1">
    <location>
        <begin position="15"/>
        <end position="31"/>
    </location>
</feature>
<evidence type="ECO:0000313" key="3">
    <source>
        <dbReference type="Proteomes" id="UP001066276"/>
    </source>
</evidence>
<protein>
    <submittedName>
        <fullName evidence="2">Uncharacterized protein</fullName>
    </submittedName>
</protein>
<feature type="compositionally biased region" description="Polar residues" evidence="1">
    <location>
        <begin position="109"/>
        <end position="120"/>
    </location>
</feature>
<feature type="compositionally biased region" description="Basic and acidic residues" evidence="1">
    <location>
        <begin position="48"/>
        <end position="58"/>
    </location>
</feature>
<accession>A0AAV7R9A6</accession>